<evidence type="ECO:0008006" key="4">
    <source>
        <dbReference type="Google" id="ProtNLM"/>
    </source>
</evidence>
<feature type="coiled-coil region" evidence="1">
    <location>
        <begin position="19"/>
        <end position="46"/>
    </location>
</feature>
<name>A0AAU1UHT7_9ACTN</name>
<dbReference type="InterPro" id="IPR036388">
    <property type="entry name" value="WH-like_DNA-bd_sf"/>
</dbReference>
<evidence type="ECO:0000313" key="3">
    <source>
        <dbReference type="EMBL" id="WTS17228.1"/>
    </source>
</evidence>
<sequence length="209" mass="22037">MSDSNTLKSQYSAQVEADLERNAKEQERVTAELAALQEQLQTLDHDRTLLAGMRDALTGPGAAPVAEEAPVAPKAESPVELPKARKPKGESAAPKQRAKKEAGKKPAAKKAPTAAQPRTPGSPTLRELVLNLITTSTEPRSAAEVTTTLAESHPERNAGGTVVRNTLESLVARGQAERTKQNKSVFYTALPAAAATTEGTDKKDAPANA</sequence>
<dbReference type="Gene3D" id="1.10.10.10">
    <property type="entry name" value="Winged helix-like DNA-binding domain superfamily/Winged helix DNA-binding domain"/>
    <property type="match status" value="1"/>
</dbReference>
<protein>
    <recommendedName>
        <fullName evidence="4">Regulatory protein</fullName>
    </recommendedName>
</protein>
<accession>A0AAU1UHT7</accession>
<proteinExistence type="predicted"/>
<feature type="region of interest" description="Disordered" evidence="2">
    <location>
        <begin position="52"/>
        <end position="125"/>
    </location>
</feature>
<gene>
    <name evidence="3" type="ORF">OHU69_43035</name>
</gene>
<dbReference type="AlphaFoldDB" id="A0AAU1UHT7"/>
<evidence type="ECO:0000256" key="2">
    <source>
        <dbReference type="SAM" id="MobiDB-lite"/>
    </source>
</evidence>
<reference evidence="3" key="1">
    <citation type="submission" date="2022-10" db="EMBL/GenBank/DDBJ databases">
        <title>The complete genomes of actinobacterial strains from the NBC collection.</title>
        <authorList>
            <person name="Joergensen T.S."/>
            <person name="Alvarez Arevalo M."/>
            <person name="Sterndorff E.B."/>
            <person name="Faurdal D."/>
            <person name="Vuksanovic O."/>
            <person name="Mourched A.-S."/>
            <person name="Charusanti P."/>
            <person name="Shaw S."/>
            <person name="Blin K."/>
            <person name="Weber T."/>
        </authorList>
    </citation>
    <scope>NUCLEOTIDE SEQUENCE</scope>
    <source>
        <strain evidence="3">NBC_00119</strain>
    </source>
</reference>
<evidence type="ECO:0000256" key="1">
    <source>
        <dbReference type="SAM" id="Coils"/>
    </source>
</evidence>
<feature type="compositionally biased region" description="Low complexity" evidence="2">
    <location>
        <begin position="62"/>
        <end position="80"/>
    </location>
</feature>
<organism evidence="3">
    <name type="scientific">Streptomyces sp. NBC_00119</name>
    <dbReference type="NCBI Taxonomy" id="2975659"/>
    <lineage>
        <taxon>Bacteria</taxon>
        <taxon>Bacillati</taxon>
        <taxon>Actinomycetota</taxon>
        <taxon>Actinomycetes</taxon>
        <taxon>Kitasatosporales</taxon>
        <taxon>Streptomycetaceae</taxon>
        <taxon>Streptomyces</taxon>
    </lineage>
</organism>
<dbReference type="EMBL" id="CP108195">
    <property type="protein sequence ID" value="WTS17228.1"/>
    <property type="molecule type" value="Genomic_DNA"/>
</dbReference>
<keyword evidence="1" id="KW-0175">Coiled coil</keyword>